<evidence type="ECO:0000259" key="7">
    <source>
        <dbReference type="PROSITE" id="PS50109"/>
    </source>
</evidence>
<evidence type="ECO:0000256" key="3">
    <source>
        <dbReference type="ARBA" id="ARBA00022553"/>
    </source>
</evidence>
<dbReference type="EMBL" id="JANUGV010000001">
    <property type="protein sequence ID" value="MCS0608022.1"/>
    <property type="molecule type" value="Genomic_DNA"/>
</dbReference>
<dbReference type="CDD" id="cd00082">
    <property type="entry name" value="HisKA"/>
    <property type="match status" value="1"/>
</dbReference>
<dbReference type="PRINTS" id="PR00344">
    <property type="entry name" value="BCTRLSENSOR"/>
</dbReference>
<dbReference type="Pfam" id="PF00072">
    <property type="entry name" value="Response_reg"/>
    <property type="match status" value="1"/>
</dbReference>
<dbReference type="InterPro" id="IPR003594">
    <property type="entry name" value="HATPase_dom"/>
</dbReference>
<dbReference type="InterPro" id="IPR036890">
    <property type="entry name" value="HATPase_C_sf"/>
</dbReference>
<evidence type="ECO:0000313" key="11">
    <source>
        <dbReference type="Proteomes" id="UP001205861"/>
    </source>
</evidence>
<dbReference type="NCBIfam" id="TIGR00229">
    <property type="entry name" value="sensory_box"/>
    <property type="match status" value="2"/>
</dbReference>
<dbReference type="Gene3D" id="3.30.450.20">
    <property type="entry name" value="PAS domain"/>
    <property type="match status" value="2"/>
</dbReference>
<organism evidence="10 11">
    <name type="scientific">Massilia solisilvae</name>
    <dbReference type="NCBI Taxonomy" id="1811225"/>
    <lineage>
        <taxon>Bacteria</taxon>
        <taxon>Pseudomonadati</taxon>
        <taxon>Pseudomonadota</taxon>
        <taxon>Betaproteobacteria</taxon>
        <taxon>Burkholderiales</taxon>
        <taxon>Oxalobacteraceae</taxon>
        <taxon>Telluria group</taxon>
        <taxon>Massilia</taxon>
    </lineage>
</organism>
<dbReference type="GO" id="GO:0005524">
    <property type="term" value="F:ATP binding"/>
    <property type="evidence" value="ECO:0007669"/>
    <property type="project" value="UniProtKB-KW"/>
</dbReference>
<sequence length="777" mass="84346">MNRPDQGHILFVCDRPVSDPVIETVSRELGQMLVRADSAESALAHLRNNEFALILAGYSGNTDKLLHAIRTFRATPRSSQTPVVVLGVPPEPAFPLEPLYEAGAIAVVTEPISPAILKAKARFYLDAFATATERRHAEAALLETSARLEATIEAAEVATWTWDVQADYVHADARMGALFAVPAAELDGAPLARWFAAIHPDDVAATRAQLDQAIRDGATYDATFRLRAPGGWRWVIARGRVELDRHARALRLRGVIIDATRQIQAEQQLAASEERYRTLFESLDEGVCVIEVLFDAQQLPCDYRFLEVNPAFVAHTGLHDAVGKTIRTLAPAHEQHWFDIYGRVALTGEPVRFTHEARALGRWYDVYATRIGAPGLRRVAILFNDITERRHAEEELRRLAADLAESDRLKTEFLATLAHELRNPLAPIRSGLQLMRRAGSDAAVMARVQAIMDRQLDHLVHLVDDLLDVARITRGQVELKREWIDLGQVLQGAVDASMPLVEASRHQLELALPAEPVPLYADPTRITQVVSNLLNNAAKYTPRGGRIALSARRDGAEAVITVADNGVGIPKVALADVFKMFTQVGAEDFRPHGGLGIGLSLVRSFVELHGGTVVASSKGPGAGSVFTVRLPLAPHGAPALSSAVVPNAAQHAASALRVLVVDDNRDAAETLAALLDVMGHAAPVANDGAQALRMMHSFRPQVVFLDIGMPGMSGYEVASAIRRDHNFDNVMLVALTGWGGELDRSRSASAGFDEHLTKPATIEAIEQVLAKVAATAA</sequence>
<reference evidence="10 11" key="1">
    <citation type="submission" date="2022-08" db="EMBL/GenBank/DDBJ databases">
        <title>Reclassification of Massilia species as members of the genera Telluria, Duganella, Pseudoduganella, Mokoshia gen. nov. and Zemynaea gen. nov. using orthogonal and non-orthogonal genome-based approaches.</title>
        <authorList>
            <person name="Bowman J.P."/>
        </authorList>
    </citation>
    <scope>NUCLEOTIDE SEQUENCE [LARGE SCALE GENOMIC DNA]</scope>
    <source>
        <strain evidence="10 11">JCM 31607</strain>
    </source>
</reference>
<evidence type="ECO:0000256" key="2">
    <source>
        <dbReference type="ARBA" id="ARBA00012438"/>
    </source>
</evidence>
<dbReference type="PANTHER" id="PTHR43047:SF72">
    <property type="entry name" value="OSMOSENSING HISTIDINE PROTEIN KINASE SLN1"/>
    <property type="match status" value="1"/>
</dbReference>
<evidence type="ECO:0000256" key="4">
    <source>
        <dbReference type="ARBA" id="ARBA00022679"/>
    </source>
</evidence>
<dbReference type="InterPro" id="IPR035965">
    <property type="entry name" value="PAS-like_dom_sf"/>
</dbReference>
<dbReference type="Gene3D" id="1.10.287.130">
    <property type="match status" value="1"/>
</dbReference>
<dbReference type="PROSITE" id="PS50109">
    <property type="entry name" value="HIS_KIN"/>
    <property type="match status" value="1"/>
</dbReference>
<keyword evidence="4" id="KW-0808">Transferase</keyword>
<dbReference type="CDD" id="cd17580">
    <property type="entry name" value="REC_2_DhkD-like"/>
    <property type="match status" value="1"/>
</dbReference>
<dbReference type="InterPro" id="IPR003661">
    <property type="entry name" value="HisK_dim/P_dom"/>
</dbReference>
<dbReference type="InterPro" id="IPR011006">
    <property type="entry name" value="CheY-like_superfamily"/>
</dbReference>
<keyword evidence="3 6" id="KW-0597">Phosphoprotein</keyword>
<feature type="domain" description="Response regulatory" evidence="8">
    <location>
        <begin position="8"/>
        <end position="125"/>
    </location>
</feature>
<evidence type="ECO:0000256" key="5">
    <source>
        <dbReference type="ARBA" id="ARBA00022777"/>
    </source>
</evidence>
<dbReference type="InterPro" id="IPR004358">
    <property type="entry name" value="Sig_transdc_His_kin-like_C"/>
</dbReference>
<protein>
    <recommendedName>
        <fullName evidence="2">histidine kinase</fullName>
        <ecNumber evidence="2">2.7.13.3</ecNumber>
    </recommendedName>
</protein>
<dbReference type="RefSeq" id="WP_258855698.1">
    <property type="nucleotide sequence ID" value="NZ_JANUGV010000001.1"/>
</dbReference>
<dbReference type="SUPFAM" id="SSF55785">
    <property type="entry name" value="PYP-like sensor domain (PAS domain)"/>
    <property type="match status" value="2"/>
</dbReference>
<feature type="domain" description="Histidine kinase" evidence="7">
    <location>
        <begin position="416"/>
        <end position="634"/>
    </location>
</feature>
<dbReference type="Proteomes" id="UP001205861">
    <property type="component" value="Unassembled WGS sequence"/>
</dbReference>
<evidence type="ECO:0000256" key="1">
    <source>
        <dbReference type="ARBA" id="ARBA00000085"/>
    </source>
</evidence>
<dbReference type="PANTHER" id="PTHR43047">
    <property type="entry name" value="TWO-COMPONENT HISTIDINE PROTEIN KINASE"/>
    <property type="match status" value="1"/>
</dbReference>
<comment type="caution">
    <text evidence="10">The sequence shown here is derived from an EMBL/GenBank/DDBJ whole genome shotgun (WGS) entry which is preliminary data.</text>
</comment>
<gene>
    <name evidence="10" type="ORF">NX773_07590</name>
</gene>
<dbReference type="Gene3D" id="3.30.565.10">
    <property type="entry name" value="Histidine kinase-like ATPase, C-terminal domain"/>
    <property type="match status" value="1"/>
</dbReference>
<dbReference type="Pfam" id="PF02518">
    <property type="entry name" value="HATPase_c"/>
    <property type="match status" value="1"/>
</dbReference>
<dbReference type="Pfam" id="PF00512">
    <property type="entry name" value="HisKA"/>
    <property type="match status" value="1"/>
</dbReference>
<keyword evidence="5" id="KW-0418">Kinase</keyword>
<name>A0ABT2BHN6_9BURK</name>
<feature type="modified residue" description="4-aspartylphosphate" evidence="6">
    <location>
        <position position="706"/>
    </location>
</feature>
<dbReference type="PROSITE" id="PS50112">
    <property type="entry name" value="PAS"/>
    <property type="match status" value="1"/>
</dbReference>
<dbReference type="SUPFAM" id="SSF55874">
    <property type="entry name" value="ATPase domain of HSP90 chaperone/DNA topoisomerase II/histidine kinase"/>
    <property type="match status" value="1"/>
</dbReference>
<dbReference type="Pfam" id="PF13188">
    <property type="entry name" value="PAS_8"/>
    <property type="match status" value="1"/>
</dbReference>
<proteinExistence type="predicted"/>
<feature type="domain" description="Response regulatory" evidence="8">
    <location>
        <begin position="657"/>
        <end position="773"/>
    </location>
</feature>
<evidence type="ECO:0000256" key="6">
    <source>
        <dbReference type="PROSITE-ProRule" id="PRU00169"/>
    </source>
</evidence>
<dbReference type="SUPFAM" id="SSF52172">
    <property type="entry name" value="CheY-like"/>
    <property type="match status" value="2"/>
</dbReference>
<dbReference type="InterPro" id="IPR000014">
    <property type="entry name" value="PAS"/>
</dbReference>
<keyword evidence="11" id="KW-1185">Reference proteome</keyword>
<dbReference type="InterPro" id="IPR013655">
    <property type="entry name" value="PAS_fold_3"/>
</dbReference>
<dbReference type="InterPro" id="IPR005467">
    <property type="entry name" value="His_kinase_dom"/>
</dbReference>
<keyword evidence="10" id="KW-0547">Nucleotide-binding</keyword>
<dbReference type="Gene3D" id="3.40.50.2300">
    <property type="match status" value="2"/>
</dbReference>
<comment type="caution">
    <text evidence="6">Lacks conserved residue(s) required for the propagation of feature annotation.</text>
</comment>
<evidence type="ECO:0000259" key="9">
    <source>
        <dbReference type="PROSITE" id="PS50112"/>
    </source>
</evidence>
<dbReference type="SUPFAM" id="SSF47384">
    <property type="entry name" value="Homodimeric domain of signal transducing histidine kinase"/>
    <property type="match status" value="1"/>
</dbReference>
<dbReference type="SMART" id="SM00387">
    <property type="entry name" value="HATPase_c"/>
    <property type="match status" value="1"/>
</dbReference>
<dbReference type="Pfam" id="PF08447">
    <property type="entry name" value="PAS_3"/>
    <property type="match status" value="1"/>
</dbReference>
<comment type="catalytic activity">
    <reaction evidence="1">
        <text>ATP + protein L-histidine = ADP + protein N-phospho-L-histidine.</text>
        <dbReference type="EC" id="2.7.13.3"/>
    </reaction>
</comment>
<feature type="domain" description="PAS" evidence="9">
    <location>
        <begin position="144"/>
        <end position="217"/>
    </location>
</feature>
<evidence type="ECO:0000313" key="10">
    <source>
        <dbReference type="EMBL" id="MCS0608022.1"/>
    </source>
</evidence>
<dbReference type="EC" id="2.7.13.3" evidence="2"/>
<keyword evidence="10" id="KW-0067">ATP-binding</keyword>
<accession>A0ABT2BHN6</accession>
<dbReference type="InterPro" id="IPR001789">
    <property type="entry name" value="Sig_transdc_resp-reg_receiver"/>
</dbReference>
<dbReference type="SMART" id="SM00448">
    <property type="entry name" value="REC"/>
    <property type="match status" value="2"/>
</dbReference>
<dbReference type="SMART" id="SM00091">
    <property type="entry name" value="PAS"/>
    <property type="match status" value="2"/>
</dbReference>
<dbReference type="InterPro" id="IPR036097">
    <property type="entry name" value="HisK_dim/P_sf"/>
</dbReference>
<dbReference type="CDD" id="cd00130">
    <property type="entry name" value="PAS"/>
    <property type="match status" value="1"/>
</dbReference>
<dbReference type="SMART" id="SM00388">
    <property type="entry name" value="HisKA"/>
    <property type="match status" value="1"/>
</dbReference>
<dbReference type="PROSITE" id="PS50110">
    <property type="entry name" value="RESPONSE_REGULATORY"/>
    <property type="match status" value="2"/>
</dbReference>
<evidence type="ECO:0000259" key="8">
    <source>
        <dbReference type="PROSITE" id="PS50110"/>
    </source>
</evidence>